<sequence>TNNGPCNDDEDDDAEDDDDDEEEVGLVSSPKAKLKKPKANNLSELAFNASSMYPSDPTMSLLQETNANILQLRLAQMMTS</sequence>
<proteinExistence type="predicted"/>
<name>A0A8S3B9N7_9BILA</name>
<dbReference type="AlphaFoldDB" id="A0A8S3B9N7"/>
<reference evidence="3" key="1">
    <citation type="submission" date="2021-02" db="EMBL/GenBank/DDBJ databases">
        <authorList>
            <person name="Nowell W R."/>
        </authorList>
    </citation>
    <scope>NUCLEOTIDE SEQUENCE</scope>
</reference>
<gene>
    <name evidence="2" type="ORF">BYL167_LOCUS41956</name>
    <name evidence="3" type="ORF">GIL414_LOCUS46489</name>
</gene>
<feature type="region of interest" description="Disordered" evidence="1">
    <location>
        <begin position="1"/>
        <end position="36"/>
    </location>
</feature>
<comment type="caution">
    <text evidence="3">The sequence shown here is derived from an EMBL/GenBank/DDBJ whole genome shotgun (WGS) entry which is preliminary data.</text>
</comment>
<feature type="compositionally biased region" description="Acidic residues" evidence="1">
    <location>
        <begin position="7"/>
        <end position="24"/>
    </location>
</feature>
<dbReference type="Proteomes" id="UP000681967">
    <property type="component" value="Unassembled WGS sequence"/>
</dbReference>
<dbReference type="EMBL" id="CAJOBJ010146045">
    <property type="protein sequence ID" value="CAF4784565.1"/>
    <property type="molecule type" value="Genomic_DNA"/>
</dbReference>
<organism evidence="3 4">
    <name type="scientific">Rotaria magnacalcarata</name>
    <dbReference type="NCBI Taxonomy" id="392030"/>
    <lineage>
        <taxon>Eukaryota</taxon>
        <taxon>Metazoa</taxon>
        <taxon>Spiralia</taxon>
        <taxon>Gnathifera</taxon>
        <taxon>Rotifera</taxon>
        <taxon>Eurotatoria</taxon>
        <taxon>Bdelloidea</taxon>
        <taxon>Philodinida</taxon>
        <taxon>Philodinidae</taxon>
        <taxon>Rotaria</taxon>
    </lineage>
</organism>
<evidence type="ECO:0000313" key="3">
    <source>
        <dbReference type="EMBL" id="CAF4784565.1"/>
    </source>
</evidence>
<protein>
    <submittedName>
        <fullName evidence="3">Uncharacterized protein</fullName>
    </submittedName>
</protein>
<evidence type="ECO:0000256" key="1">
    <source>
        <dbReference type="SAM" id="MobiDB-lite"/>
    </source>
</evidence>
<evidence type="ECO:0000313" key="4">
    <source>
        <dbReference type="Proteomes" id="UP000681720"/>
    </source>
</evidence>
<feature type="non-terminal residue" evidence="3">
    <location>
        <position position="80"/>
    </location>
</feature>
<feature type="non-terminal residue" evidence="3">
    <location>
        <position position="1"/>
    </location>
</feature>
<dbReference type="Proteomes" id="UP000681720">
    <property type="component" value="Unassembled WGS sequence"/>
</dbReference>
<accession>A0A8S3B9N7</accession>
<dbReference type="EMBL" id="CAJOBH010107734">
    <property type="protein sequence ID" value="CAF4645785.1"/>
    <property type="molecule type" value="Genomic_DNA"/>
</dbReference>
<evidence type="ECO:0000313" key="2">
    <source>
        <dbReference type="EMBL" id="CAF4645785.1"/>
    </source>
</evidence>